<dbReference type="PANTHER" id="PTHR11516">
    <property type="entry name" value="PYRUVATE DEHYDROGENASE E1 COMPONENT, ALPHA SUBUNIT BACTERIAL AND ORGANELLAR"/>
    <property type="match status" value="1"/>
</dbReference>
<dbReference type="Gene3D" id="3.40.50.970">
    <property type="match status" value="1"/>
</dbReference>
<dbReference type="PANTHER" id="PTHR11516:SF60">
    <property type="entry name" value="PYRUVATE DEHYDROGENASE E1 COMPONENT SUBUNIT ALPHA"/>
    <property type="match status" value="1"/>
</dbReference>
<evidence type="ECO:0000313" key="5">
    <source>
        <dbReference type="EMBL" id="GAH07635.1"/>
    </source>
</evidence>
<dbReference type="CDD" id="cd02000">
    <property type="entry name" value="TPP_E1_PDC_ADC_BCADC"/>
    <property type="match status" value="1"/>
</dbReference>
<evidence type="ECO:0000256" key="2">
    <source>
        <dbReference type="ARBA" id="ARBA00023002"/>
    </source>
</evidence>
<dbReference type="Pfam" id="PF00676">
    <property type="entry name" value="E1_dh"/>
    <property type="match status" value="1"/>
</dbReference>
<comment type="caution">
    <text evidence="5">The sequence shown here is derived from an EMBL/GenBank/DDBJ whole genome shotgun (WGS) entry which is preliminary data.</text>
</comment>
<evidence type="ECO:0000259" key="4">
    <source>
        <dbReference type="Pfam" id="PF00676"/>
    </source>
</evidence>
<name>X1DH64_9ZZZZ</name>
<protein>
    <recommendedName>
        <fullName evidence="4">Dehydrogenase E1 component domain-containing protein</fullName>
    </recommendedName>
</protein>
<feature type="domain" description="Dehydrogenase E1 component" evidence="4">
    <location>
        <begin position="20"/>
        <end position="248"/>
    </location>
</feature>
<feature type="non-terminal residue" evidence="5">
    <location>
        <position position="1"/>
    </location>
</feature>
<comment type="cofactor">
    <cofactor evidence="1">
        <name>thiamine diphosphate</name>
        <dbReference type="ChEBI" id="CHEBI:58937"/>
    </cofactor>
</comment>
<keyword evidence="3" id="KW-0786">Thiamine pyrophosphate</keyword>
<keyword evidence="2" id="KW-0560">Oxidoreductase</keyword>
<accession>X1DH64</accession>
<dbReference type="InterPro" id="IPR029061">
    <property type="entry name" value="THDP-binding"/>
</dbReference>
<organism evidence="5">
    <name type="scientific">marine sediment metagenome</name>
    <dbReference type="NCBI Taxonomy" id="412755"/>
    <lineage>
        <taxon>unclassified sequences</taxon>
        <taxon>metagenomes</taxon>
        <taxon>ecological metagenomes</taxon>
    </lineage>
</organism>
<gene>
    <name evidence="5" type="ORF">S01H4_53688</name>
</gene>
<proteinExistence type="predicted"/>
<dbReference type="InterPro" id="IPR050642">
    <property type="entry name" value="PDH_E1_Alpha_Subunit"/>
</dbReference>
<dbReference type="GO" id="GO:0006086">
    <property type="term" value="P:pyruvate decarboxylation to acetyl-CoA"/>
    <property type="evidence" value="ECO:0007669"/>
    <property type="project" value="TreeGrafter"/>
</dbReference>
<sequence>LEFELNGINNDGLKWMLLTMIQIREFEEQIATLVQQGDIITPCHLYIGQEAVATGVCYALKKDDYLFGTHRSHGHYIAKGGNLKAAMAEIFGRRTGCSKGHGGSMHLVSPEVGILGTSSIVGGSVGIAVGAALADSIRGSKKITVVFHGDGVPEEGIWHEAANFSALKCLPIIFICENNLYCTHMPLNKRRVKDNINDIAKEHGLESTVVDGNNVLDVYYTARDAVGRARNGQGPSFIECRTYRWRGHVGPNYDVDLGFA</sequence>
<dbReference type="SUPFAM" id="SSF52518">
    <property type="entry name" value="Thiamin diphosphate-binding fold (THDP-binding)"/>
    <property type="match status" value="1"/>
</dbReference>
<dbReference type="AlphaFoldDB" id="X1DH64"/>
<dbReference type="InterPro" id="IPR001017">
    <property type="entry name" value="DH_E1"/>
</dbReference>
<dbReference type="EMBL" id="BART01030821">
    <property type="protein sequence ID" value="GAH07635.1"/>
    <property type="molecule type" value="Genomic_DNA"/>
</dbReference>
<evidence type="ECO:0000256" key="3">
    <source>
        <dbReference type="ARBA" id="ARBA00023052"/>
    </source>
</evidence>
<dbReference type="GO" id="GO:0004739">
    <property type="term" value="F:pyruvate dehydrogenase (acetyl-transferring) activity"/>
    <property type="evidence" value="ECO:0007669"/>
    <property type="project" value="TreeGrafter"/>
</dbReference>
<reference evidence="5" key="1">
    <citation type="journal article" date="2014" name="Front. Microbiol.">
        <title>High frequency of phylogenetically diverse reductive dehalogenase-homologous genes in deep subseafloor sedimentary metagenomes.</title>
        <authorList>
            <person name="Kawai M."/>
            <person name="Futagami T."/>
            <person name="Toyoda A."/>
            <person name="Takaki Y."/>
            <person name="Nishi S."/>
            <person name="Hori S."/>
            <person name="Arai W."/>
            <person name="Tsubouchi T."/>
            <person name="Morono Y."/>
            <person name="Uchiyama I."/>
            <person name="Ito T."/>
            <person name="Fujiyama A."/>
            <person name="Inagaki F."/>
            <person name="Takami H."/>
        </authorList>
    </citation>
    <scope>NUCLEOTIDE SEQUENCE</scope>
    <source>
        <strain evidence="5">Expedition CK06-06</strain>
    </source>
</reference>
<evidence type="ECO:0000256" key="1">
    <source>
        <dbReference type="ARBA" id="ARBA00001964"/>
    </source>
</evidence>
<feature type="non-terminal residue" evidence="5">
    <location>
        <position position="260"/>
    </location>
</feature>